<comment type="caution">
    <text evidence="3">The sequence shown here is derived from an EMBL/GenBank/DDBJ whole genome shotgun (WGS) entry which is preliminary data.</text>
</comment>
<dbReference type="EMBL" id="LAQU01000001">
    <property type="protein sequence ID" value="KKB65447.1"/>
    <property type="molecule type" value="Genomic_DNA"/>
</dbReference>
<dbReference type="PATRIC" id="fig|28092.6.peg.382"/>
<keyword evidence="4" id="KW-1185">Reference proteome</keyword>
<dbReference type="STRING" id="28092.WM40_01650"/>
<reference evidence="3 4" key="1">
    <citation type="submission" date="2015-03" db="EMBL/GenBank/DDBJ databases">
        <title>Draft Genome Sequence of Burkholderia andropogonis type strain ICMP2807, isolated from Sorghum bicolor.</title>
        <authorList>
            <person name="Lopes-Santos L."/>
            <person name="Castro D.B."/>
            <person name="Ottoboni L.M."/>
            <person name="Park D."/>
            <person name="Weirc B.S."/>
            <person name="Destefano S.A."/>
        </authorList>
    </citation>
    <scope>NUCLEOTIDE SEQUENCE [LARGE SCALE GENOMIC DNA]</scope>
    <source>
        <strain evidence="3 4">ICMP2807</strain>
    </source>
</reference>
<dbReference type="SUPFAM" id="SSF53850">
    <property type="entry name" value="Periplasmic binding protein-like II"/>
    <property type="match status" value="1"/>
</dbReference>
<protein>
    <recommendedName>
        <fullName evidence="2">Solute-binding protein family 3/N-terminal domain-containing protein</fullName>
    </recommendedName>
</protein>
<evidence type="ECO:0000313" key="3">
    <source>
        <dbReference type="EMBL" id="KKB65447.1"/>
    </source>
</evidence>
<gene>
    <name evidence="3" type="ORF">WM40_01650</name>
</gene>
<dbReference type="Proteomes" id="UP000033618">
    <property type="component" value="Unassembled WGS sequence"/>
</dbReference>
<sequence>MAVLATSAQAACIAVPAGDLVSSGHLQLSINPTLPPLQFVDETGKMKGMNVDLAEEIGKRLCLKVDLLRMDFPAMVPALNAGRFDGINTGMFWTEARSKSMYTVPYAMSTIDVIADPSQKATLNDVKGLAGHSVGVEADSYQEKWLRERAKEITDAGGKPLDIHAFPTASDMLAALRAGQFDFAALPSYTGAAVVKSKRAKLVLGGQGGTPTTMAFRKKAVAEAVAKAMDDMMQDGSYAKLMDRYGMTKINTPHITLVGSGPA</sequence>
<organism evidence="3 4">
    <name type="scientific">Robbsia andropogonis</name>
    <dbReference type="NCBI Taxonomy" id="28092"/>
    <lineage>
        <taxon>Bacteria</taxon>
        <taxon>Pseudomonadati</taxon>
        <taxon>Pseudomonadota</taxon>
        <taxon>Betaproteobacteria</taxon>
        <taxon>Burkholderiales</taxon>
        <taxon>Burkholderiaceae</taxon>
        <taxon>Robbsia</taxon>
    </lineage>
</organism>
<dbReference type="Pfam" id="PF00497">
    <property type="entry name" value="SBP_bac_3"/>
    <property type="match status" value="1"/>
</dbReference>
<keyword evidence="1" id="KW-0732">Signal</keyword>
<evidence type="ECO:0000256" key="1">
    <source>
        <dbReference type="ARBA" id="ARBA00022729"/>
    </source>
</evidence>
<dbReference type="AlphaFoldDB" id="A0A0F5K7D1"/>
<name>A0A0F5K7D1_9BURK</name>
<dbReference type="InterPro" id="IPR001638">
    <property type="entry name" value="Solute-binding_3/MltF_N"/>
</dbReference>
<evidence type="ECO:0000313" key="4">
    <source>
        <dbReference type="Proteomes" id="UP000033618"/>
    </source>
</evidence>
<evidence type="ECO:0000259" key="2">
    <source>
        <dbReference type="SMART" id="SM00062"/>
    </source>
</evidence>
<dbReference type="PANTHER" id="PTHR35936:SF17">
    <property type="entry name" value="ARGININE-BINDING EXTRACELLULAR PROTEIN ARTP"/>
    <property type="match status" value="1"/>
</dbReference>
<dbReference type="PANTHER" id="PTHR35936">
    <property type="entry name" value="MEMBRANE-BOUND LYTIC MUREIN TRANSGLYCOSYLASE F"/>
    <property type="match status" value="1"/>
</dbReference>
<dbReference type="SMART" id="SM00062">
    <property type="entry name" value="PBPb"/>
    <property type="match status" value="1"/>
</dbReference>
<proteinExistence type="predicted"/>
<accession>A0A0F5K7D1</accession>
<dbReference type="Gene3D" id="3.40.190.10">
    <property type="entry name" value="Periplasmic binding protein-like II"/>
    <property type="match status" value="2"/>
</dbReference>
<feature type="domain" description="Solute-binding protein family 3/N-terminal" evidence="2">
    <location>
        <begin position="25"/>
        <end position="249"/>
    </location>
</feature>
<dbReference type="RefSeq" id="WP_046152027.1">
    <property type="nucleotide sequence ID" value="NZ_CP139170.1"/>
</dbReference>